<protein>
    <recommendedName>
        <fullName evidence="1">F-box domain-containing protein</fullName>
    </recommendedName>
</protein>
<dbReference type="EMBL" id="QPFP01000088">
    <property type="protein sequence ID" value="TEB22599.1"/>
    <property type="molecule type" value="Genomic_DNA"/>
</dbReference>
<dbReference type="AlphaFoldDB" id="A0A4Y7SMV9"/>
<gene>
    <name evidence="2" type="ORF">FA13DRAFT_1818860</name>
</gene>
<feature type="domain" description="F-box" evidence="1">
    <location>
        <begin position="11"/>
        <end position="67"/>
    </location>
</feature>
<keyword evidence="3" id="KW-1185">Reference proteome</keyword>
<reference evidence="2 3" key="1">
    <citation type="journal article" date="2019" name="Nat. Ecol. Evol.">
        <title>Megaphylogeny resolves global patterns of mushroom evolution.</title>
        <authorList>
            <person name="Varga T."/>
            <person name="Krizsan K."/>
            <person name="Foldi C."/>
            <person name="Dima B."/>
            <person name="Sanchez-Garcia M."/>
            <person name="Sanchez-Ramirez S."/>
            <person name="Szollosi G.J."/>
            <person name="Szarkandi J.G."/>
            <person name="Papp V."/>
            <person name="Albert L."/>
            <person name="Andreopoulos W."/>
            <person name="Angelini C."/>
            <person name="Antonin V."/>
            <person name="Barry K.W."/>
            <person name="Bougher N.L."/>
            <person name="Buchanan P."/>
            <person name="Buyck B."/>
            <person name="Bense V."/>
            <person name="Catcheside P."/>
            <person name="Chovatia M."/>
            <person name="Cooper J."/>
            <person name="Damon W."/>
            <person name="Desjardin D."/>
            <person name="Finy P."/>
            <person name="Geml J."/>
            <person name="Haridas S."/>
            <person name="Hughes K."/>
            <person name="Justo A."/>
            <person name="Karasinski D."/>
            <person name="Kautmanova I."/>
            <person name="Kiss B."/>
            <person name="Kocsube S."/>
            <person name="Kotiranta H."/>
            <person name="LaButti K.M."/>
            <person name="Lechner B.E."/>
            <person name="Liimatainen K."/>
            <person name="Lipzen A."/>
            <person name="Lukacs Z."/>
            <person name="Mihaltcheva S."/>
            <person name="Morgado L.N."/>
            <person name="Niskanen T."/>
            <person name="Noordeloos M.E."/>
            <person name="Ohm R.A."/>
            <person name="Ortiz-Santana B."/>
            <person name="Ovrebo C."/>
            <person name="Racz N."/>
            <person name="Riley R."/>
            <person name="Savchenko A."/>
            <person name="Shiryaev A."/>
            <person name="Soop K."/>
            <person name="Spirin V."/>
            <person name="Szebenyi C."/>
            <person name="Tomsovsky M."/>
            <person name="Tulloss R.E."/>
            <person name="Uehling J."/>
            <person name="Grigoriev I.V."/>
            <person name="Vagvolgyi C."/>
            <person name="Papp T."/>
            <person name="Martin F.M."/>
            <person name="Miettinen O."/>
            <person name="Hibbett D.S."/>
            <person name="Nagy L.G."/>
        </authorList>
    </citation>
    <scope>NUCLEOTIDE SEQUENCE [LARGE SCALE GENOMIC DNA]</scope>
    <source>
        <strain evidence="2 3">FP101781</strain>
    </source>
</reference>
<accession>A0A4Y7SMV9</accession>
<sequence length="189" mass="21616">METTALKICAFNNLPYELHAKIFQEPVDGPERGQYLTRFKALQLGQVCKAWRDKIDTMPGLWSTVYVTPLECQEEDDYKDISSSVTAPLIHSLRDSIRRHAHRIATVDIQVGWPPEWLPPLLLSLFHGLEYPKITTVSYFTMDCEGETPEHNEKAAQFWSAFAPQSNRIEKLIAIPAEWLLGHVSQSYS</sequence>
<evidence type="ECO:0000259" key="1">
    <source>
        <dbReference type="Pfam" id="PF12937"/>
    </source>
</evidence>
<dbReference type="SUPFAM" id="SSF81383">
    <property type="entry name" value="F-box domain"/>
    <property type="match status" value="1"/>
</dbReference>
<dbReference type="Proteomes" id="UP000298030">
    <property type="component" value="Unassembled WGS sequence"/>
</dbReference>
<organism evidence="2 3">
    <name type="scientific">Coprinellus micaceus</name>
    <name type="common">Glistening ink-cap mushroom</name>
    <name type="synonym">Coprinus micaceus</name>
    <dbReference type="NCBI Taxonomy" id="71717"/>
    <lineage>
        <taxon>Eukaryota</taxon>
        <taxon>Fungi</taxon>
        <taxon>Dikarya</taxon>
        <taxon>Basidiomycota</taxon>
        <taxon>Agaricomycotina</taxon>
        <taxon>Agaricomycetes</taxon>
        <taxon>Agaricomycetidae</taxon>
        <taxon>Agaricales</taxon>
        <taxon>Agaricineae</taxon>
        <taxon>Psathyrellaceae</taxon>
        <taxon>Coprinellus</taxon>
    </lineage>
</organism>
<name>A0A4Y7SMV9_COPMI</name>
<evidence type="ECO:0000313" key="2">
    <source>
        <dbReference type="EMBL" id="TEB22599.1"/>
    </source>
</evidence>
<evidence type="ECO:0000313" key="3">
    <source>
        <dbReference type="Proteomes" id="UP000298030"/>
    </source>
</evidence>
<dbReference type="Pfam" id="PF12937">
    <property type="entry name" value="F-box-like"/>
    <property type="match status" value="1"/>
</dbReference>
<dbReference type="Gene3D" id="1.20.1280.50">
    <property type="match status" value="1"/>
</dbReference>
<proteinExistence type="predicted"/>
<comment type="caution">
    <text evidence="2">The sequence shown here is derived from an EMBL/GenBank/DDBJ whole genome shotgun (WGS) entry which is preliminary data.</text>
</comment>
<dbReference type="InterPro" id="IPR001810">
    <property type="entry name" value="F-box_dom"/>
</dbReference>
<dbReference type="InterPro" id="IPR036047">
    <property type="entry name" value="F-box-like_dom_sf"/>
</dbReference>